<keyword evidence="4" id="KW-1185">Reference proteome</keyword>
<dbReference type="EC" id="3.4.-.-" evidence="3"/>
<evidence type="ECO:0000259" key="2">
    <source>
        <dbReference type="Pfam" id="PF01551"/>
    </source>
</evidence>
<evidence type="ECO:0000313" key="3">
    <source>
        <dbReference type="EMBL" id="MEQ4484504.1"/>
    </source>
</evidence>
<organism evidence="3 4">
    <name type="scientific">Cohnella silvisoli</name>
    <dbReference type="NCBI Taxonomy" id="2873699"/>
    <lineage>
        <taxon>Bacteria</taxon>
        <taxon>Bacillati</taxon>
        <taxon>Bacillota</taxon>
        <taxon>Bacilli</taxon>
        <taxon>Bacillales</taxon>
        <taxon>Paenibacillaceae</taxon>
        <taxon>Cohnella</taxon>
    </lineage>
</organism>
<name>A0ABV1KWL4_9BACL</name>
<dbReference type="PANTHER" id="PTHR21666">
    <property type="entry name" value="PEPTIDASE-RELATED"/>
    <property type="match status" value="1"/>
</dbReference>
<keyword evidence="1" id="KW-0732">Signal</keyword>
<evidence type="ECO:0000256" key="1">
    <source>
        <dbReference type="ARBA" id="ARBA00022729"/>
    </source>
</evidence>
<protein>
    <submittedName>
        <fullName evidence="3">M23 family metallopeptidase</fullName>
        <ecNumber evidence="3">3.4.-.-</ecNumber>
    </submittedName>
</protein>
<evidence type="ECO:0000313" key="4">
    <source>
        <dbReference type="Proteomes" id="UP001493487"/>
    </source>
</evidence>
<accession>A0ABV1KWL4</accession>
<dbReference type="SUPFAM" id="SSF51261">
    <property type="entry name" value="Duplicated hybrid motif"/>
    <property type="match status" value="1"/>
</dbReference>
<dbReference type="GO" id="GO:0016787">
    <property type="term" value="F:hydrolase activity"/>
    <property type="evidence" value="ECO:0007669"/>
    <property type="project" value="UniProtKB-KW"/>
</dbReference>
<dbReference type="InterPro" id="IPR050570">
    <property type="entry name" value="Cell_wall_metabolism_enzyme"/>
</dbReference>
<dbReference type="EMBL" id="JASKHM010000011">
    <property type="protein sequence ID" value="MEQ4484504.1"/>
    <property type="molecule type" value="Genomic_DNA"/>
</dbReference>
<dbReference type="InterPro" id="IPR016047">
    <property type="entry name" value="M23ase_b-sheet_dom"/>
</dbReference>
<sequence length="350" mass="39741">MPQNWRRSCGSMKVLLLWSTAASLFLLCMGGFDSTAHGSEIASEPNSSLQRRQLYEAISLKTGIEWQLIAAIDQYERTLSHAHPKSRPIRKDALTGIFITDTVWSGALNPEKSDTDPASIRFFHGVGRDGSGDGIADRGKDEDLLYSVAAQALQHGSTEEDFSIGLWEYYHNTRAVQRVMQFAKLYRTFDRLDLSEHAFPLPLGSVYSFRSTWGNNRSWGGYRIHEGTDIFARSGVPVRSTCYGIIEVKGWNAFGGWRMGIRDLNNLYHYYAHLSGYDKKLKAGDIVRPGQIIGWVGSSGYGRPGTQGKFPPHLHYGVYRDRGLVEWAFDPYPMLRRWERDERKALRVHR</sequence>
<proteinExistence type="predicted"/>
<comment type="caution">
    <text evidence="3">The sequence shown here is derived from an EMBL/GenBank/DDBJ whole genome shotgun (WGS) entry which is preliminary data.</text>
</comment>
<dbReference type="Pfam" id="PF01551">
    <property type="entry name" value="Peptidase_M23"/>
    <property type="match status" value="1"/>
</dbReference>
<reference evidence="3 4" key="1">
    <citation type="journal article" date="2023" name="Genome Announc.">
        <title>Pan-Genome Analyses of the Genus Cohnella and Proposal of the Novel Species Cohnella silvisoli sp. nov., Isolated from Forest Soil.</title>
        <authorList>
            <person name="Wang C."/>
            <person name="Mao L."/>
            <person name="Bao G."/>
            <person name="Zhu H."/>
        </authorList>
    </citation>
    <scope>NUCLEOTIDE SEQUENCE [LARGE SCALE GENOMIC DNA]</scope>
    <source>
        <strain evidence="3 4">NL03-T5-1</strain>
    </source>
</reference>
<gene>
    <name evidence="3" type="ORF">QJS35_19065</name>
</gene>
<dbReference type="InterPro" id="IPR011055">
    <property type="entry name" value="Dup_hybrid_motif"/>
</dbReference>
<keyword evidence="3" id="KW-0378">Hydrolase</keyword>
<dbReference type="Proteomes" id="UP001493487">
    <property type="component" value="Unassembled WGS sequence"/>
</dbReference>
<dbReference type="CDD" id="cd12797">
    <property type="entry name" value="M23_peptidase"/>
    <property type="match status" value="1"/>
</dbReference>
<dbReference type="PANTHER" id="PTHR21666:SF289">
    <property type="entry name" value="L-ALA--D-GLU ENDOPEPTIDASE"/>
    <property type="match status" value="1"/>
</dbReference>
<dbReference type="Gene3D" id="2.70.70.10">
    <property type="entry name" value="Glucose Permease (Domain IIA)"/>
    <property type="match status" value="1"/>
</dbReference>
<feature type="domain" description="M23ase beta-sheet core" evidence="2">
    <location>
        <begin position="224"/>
        <end position="322"/>
    </location>
</feature>